<accession>A0AAW7YKF1</accession>
<dbReference type="InterPro" id="IPR017395">
    <property type="entry name" value="Chlorophyllase-like"/>
</dbReference>
<dbReference type="SUPFAM" id="SSF53474">
    <property type="entry name" value="alpha/beta-Hydrolases"/>
    <property type="match status" value="1"/>
</dbReference>
<keyword evidence="1" id="KW-0378">Hydrolase</keyword>
<dbReference type="InterPro" id="IPR029058">
    <property type="entry name" value="AB_hydrolase_fold"/>
</dbReference>
<dbReference type="Proteomes" id="UP001170310">
    <property type="component" value="Unassembled WGS sequence"/>
</dbReference>
<dbReference type="RefSeq" id="WP_046467026.1">
    <property type="nucleotide sequence ID" value="NZ_JAUOQO010000001.1"/>
</dbReference>
<comment type="caution">
    <text evidence="1">The sequence shown here is derived from an EMBL/GenBank/DDBJ whole genome shotgun (WGS) entry which is preliminary data.</text>
</comment>
<dbReference type="EMBL" id="JAUOQO010000001">
    <property type="protein sequence ID" value="MDO6572659.1"/>
    <property type="molecule type" value="Genomic_DNA"/>
</dbReference>
<dbReference type="PANTHER" id="PTHR33428">
    <property type="entry name" value="CHLOROPHYLLASE-2, CHLOROPLASTIC"/>
    <property type="match status" value="1"/>
</dbReference>
<dbReference type="GO" id="GO:0016787">
    <property type="term" value="F:hydrolase activity"/>
    <property type="evidence" value="ECO:0007669"/>
    <property type="project" value="UniProtKB-KW"/>
</dbReference>
<keyword evidence="2" id="KW-1185">Reference proteome</keyword>
<evidence type="ECO:0000313" key="2">
    <source>
        <dbReference type="Proteomes" id="UP001170310"/>
    </source>
</evidence>
<dbReference type="PANTHER" id="PTHR33428:SF14">
    <property type="entry name" value="CARBOXYLESTERASE TYPE B DOMAIN-CONTAINING PROTEIN"/>
    <property type="match status" value="1"/>
</dbReference>
<dbReference type="Pfam" id="PF07224">
    <property type="entry name" value="Chlorophyllase"/>
    <property type="match status" value="1"/>
</dbReference>
<protein>
    <submittedName>
        <fullName evidence="1">Alpha/beta fold hydrolase</fullName>
    </submittedName>
</protein>
<dbReference type="Gene3D" id="3.40.50.1820">
    <property type="entry name" value="alpha/beta hydrolase"/>
    <property type="match status" value="1"/>
</dbReference>
<reference evidence="1" key="1">
    <citation type="submission" date="2023-07" db="EMBL/GenBank/DDBJ databases">
        <title>Genome content predicts the carbon catabolic preferences of heterotrophic bacteria.</title>
        <authorList>
            <person name="Gralka M."/>
        </authorList>
    </citation>
    <scope>NUCLEOTIDE SEQUENCE</scope>
    <source>
        <strain evidence="1">E2R20</strain>
    </source>
</reference>
<dbReference type="AlphaFoldDB" id="A0AAW7YKF1"/>
<name>A0AAW7YKF1_9STAP</name>
<organism evidence="1 2">
    <name type="scientific">Staphylococcus pasteuri_A</name>
    <dbReference type="NCBI Taxonomy" id="3062664"/>
    <lineage>
        <taxon>Bacteria</taxon>
        <taxon>Bacillati</taxon>
        <taxon>Bacillota</taxon>
        <taxon>Bacilli</taxon>
        <taxon>Bacillales</taxon>
        <taxon>Staphylococcaceae</taxon>
        <taxon>Staphylococcus</taxon>
    </lineage>
</organism>
<evidence type="ECO:0000313" key="1">
    <source>
        <dbReference type="EMBL" id="MDO6572659.1"/>
    </source>
</evidence>
<gene>
    <name evidence="1" type="ORF">Q4528_00640</name>
</gene>
<proteinExistence type="predicted"/>
<sequence length="311" mass="34414">MNQLNFNINEAIPSMTIKPISLPTPAERGDELQVKVSMPSEGNNLPIILFAHGFGSSMHAYEPLTDFWASHGFVVIQPTFLDSRTIGMSQDDPRQSNLWRQRVEDVKTILDHLGYIETQVPGLSGRLDTSKIATVGHSFGGQTAGNLLGLQVIDPITKATTDYSDDRVKGGILLATAGEGGDKLTQFAKDNFSFLNPTFEHMTKPALVVVGDKDQNPLTSIGPEWMEEPYYLSPGEKSLLKLYEAEHSLGGIAGYEAKETTDENPERIDLLQHTTWAYLRSVLDIEHDSWNIAQQIITNNTDQADIQSKNE</sequence>